<evidence type="ECO:0000256" key="1">
    <source>
        <dbReference type="SAM" id="MobiDB-lite"/>
    </source>
</evidence>
<feature type="compositionally biased region" description="Low complexity" evidence="1">
    <location>
        <begin position="28"/>
        <end position="39"/>
    </location>
</feature>
<dbReference type="PROSITE" id="PS51257">
    <property type="entry name" value="PROKAR_LIPOPROTEIN"/>
    <property type="match status" value="1"/>
</dbReference>
<keyword evidence="5" id="KW-1185">Reference proteome</keyword>
<keyword evidence="2" id="KW-0732">Signal</keyword>
<dbReference type="RefSeq" id="WP_085548907.1">
    <property type="nucleotide sequence ID" value="NZ_FXAR01000002.1"/>
</dbReference>
<dbReference type="Pfam" id="PF07553">
    <property type="entry name" value="Lipoprotein_Ltp"/>
    <property type="match status" value="1"/>
</dbReference>
<sequence>MRPLRLLPAVILLVAACAPPTPAPGPAPTTVAVTETGPASISTVTERPLREPAPTTPPAESQRFALERARELNSYEIYSATGLEFALINEGVSREDARWAVDNLGEDWNENALEAIHELNQFTMNSRAGMLRDLKQGGFTQEEAQYAVDHAAIDYRENALQTAYWIYDFEDQMLFDDLRALLIEEHGFLPEEADWAVENMYPDAVG</sequence>
<dbReference type="OrthoDB" id="2004788at2"/>
<feature type="region of interest" description="Disordered" evidence="1">
    <location>
        <begin position="19"/>
        <end position="62"/>
    </location>
</feature>
<dbReference type="Proteomes" id="UP000193309">
    <property type="component" value="Unassembled WGS sequence"/>
</dbReference>
<dbReference type="STRING" id="1610489.SAMN06295981_0740"/>
<name>A0A1X7ILK5_9CORY</name>
<protein>
    <submittedName>
        <fullName evidence="4">Host cell surface-exposed lipoprotein</fullName>
    </submittedName>
</protein>
<dbReference type="AlphaFoldDB" id="A0A1X7ILK5"/>
<dbReference type="InterPro" id="IPR011434">
    <property type="entry name" value="Ltp-like_HTH"/>
</dbReference>
<reference evidence="5" key="1">
    <citation type="submission" date="2017-04" db="EMBL/GenBank/DDBJ databases">
        <authorList>
            <person name="Varghese N."/>
            <person name="Submissions S."/>
        </authorList>
    </citation>
    <scope>NUCLEOTIDE SEQUENCE [LARGE SCALE GENOMIC DNA]</scope>
    <source>
        <strain evidence="5">VDS</strain>
    </source>
</reference>
<keyword evidence="4" id="KW-0449">Lipoprotein</keyword>
<proteinExistence type="predicted"/>
<organism evidence="4 5">
    <name type="scientific">Corynebacterium pollutisoli</name>
    <dbReference type="NCBI Taxonomy" id="1610489"/>
    <lineage>
        <taxon>Bacteria</taxon>
        <taxon>Bacillati</taxon>
        <taxon>Actinomycetota</taxon>
        <taxon>Actinomycetes</taxon>
        <taxon>Mycobacteriales</taxon>
        <taxon>Corynebacteriaceae</taxon>
        <taxon>Corynebacterium</taxon>
    </lineage>
</organism>
<feature type="chain" id="PRO_5039202348" evidence="2">
    <location>
        <begin position="24"/>
        <end position="206"/>
    </location>
</feature>
<evidence type="ECO:0000256" key="2">
    <source>
        <dbReference type="SAM" id="SignalP"/>
    </source>
</evidence>
<evidence type="ECO:0000313" key="5">
    <source>
        <dbReference type="Proteomes" id="UP000193309"/>
    </source>
</evidence>
<evidence type="ECO:0000313" key="4">
    <source>
        <dbReference type="EMBL" id="SMG15414.1"/>
    </source>
</evidence>
<dbReference type="InterPro" id="IPR036388">
    <property type="entry name" value="WH-like_DNA-bd_sf"/>
</dbReference>
<evidence type="ECO:0000259" key="3">
    <source>
        <dbReference type="Pfam" id="PF07553"/>
    </source>
</evidence>
<accession>A0A1X7ILK5</accession>
<dbReference type="EMBL" id="FXAR01000002">
    <property type="protein sequence ID" value="SMG15414.1"/>
    <property type="molecule type" value="Genomic_DNA"/>
</dbReference>
<gene>
    <name evidence="4" type="ORF">SAMN06295981_0740</name>
</gene>
<feature type="domain" description="Putative host cell surface-exposed lipoprotein Ltp-like HTH region" evidence="3">
    <location>
        <begin position="107"/>
        <end position="150"/>
    </location>
</feature>
<dbReference type="Gene3D" id="1.10.10.10">
    <property type="entry name" value="Winged helix-like DNA-binding domain superfamily/Winged helix DNA-binding domain"/>
    <property type="match status" value="2"/>
</dbReference>
<feature type="signal peptide" evidence="2">
    <location>
        <begin position="1"/>
        <end position="23"/>
    </location>
</feature>